<name>A0ABS1EX28_9CLOT</name>
<keyword evidence="1" id="KW-1133">Transmembrane helix</keyword>
<dbReference type="EMBL" id="JAENHN010000071">
    <property type="protein sequence ID" value="MBK1813934.1"/>
    <property type="molecule type" value="Genomic_DNA"/>
</dbReference>
<organism evidence="2 3">
    <name type="scientific">Clostridium yunnanense</name>
    <dbReference type="NCBI Taxonomy" id="2800325"/>
    <lineage>
        <taxon>Bacteria</taxon>
        <taxon>Bacillati</taxon>
        <taxon>Bacillota</taxon>
        <taxon>Clostridia</taxon>
        <taxon>Eubacteriales</taxon>
        <taxon>Clostridiaceae</taxon>
        <taxon>Clostridium</taxon>
    </lineage>
</organism>
<dbReference type="RefSeq" id="WP_200274554.1">
    <property type="nucleotide sequence ID" value="NZ_JAENHN010000071.1"/>
</dbReference>
<keyword evidence="1" id="KW-0812">Transmembrane</keyword>
<accession>A0ABS1EX28</accession>
<reference evidence="3" key="1">
    <citation type="submission" date="2021-01" db="EMBL/GenBank/DDBJ databases">
        <title>Genome public.</title>
        <authorList>
            <person name="Liu C."/>
            <person name="Sun Q."/>
        </authorList>
    </citation>
    <scope>NUCLEOTIDE SEQUENCE [LARGE SCALE GENOMIC DNA]</scope>
    <source>
        <strain evidence="3">YIM B02505</strain>
    </source>
</reference>
<keyword evidence="3" id="KW-1185">Reference proteome</keyword>
<comment type="caution">
    <text evidence="2">The sequence shown here is derived from an EMBL/GenBank/DDBJ whole genome shotgun (WGS) entry which is preliminary data.</text>
</comment>
<evidence type="ECO:0000256" key="1">
    <source>
        <dbReference type="SAM" id="Phobius"/>
    </source>
</evidence>
<keyword evidence="1" id="KW-0472">Membrane</keyword>
<gene>
    <name evidence="2" type="ORF">JHL18_25330</name>
</gene>
<evidence type="ECO:0000313" key="2">
    <source>
        <dbReference type="EMBL" id="MBK1813934.1"/>
    </source>
</evidence>
<dbReference type="Proteomes" id="UP000596739">
    <property type="component" value="Unassembled WGS sequence"/>
</dbReference>
<protein>
    <submittedName>
        <fullName evidence="2">Uncharacterized protein</fullName>
    </submittedName>
</protein>
<feature type="transmembrane region" description="Helical" evidence="1">
    <location>
        <begin position="12"/>
        <end position="29"/>
    </location>
</feature>
<sequence>MAEYSIQSFRKSIFPVMLCLAIAATAGLYEYKFLSYIKTEPTDVFENYLRDTNISLDKYTSYVYSTNQFEGTDWNQRNVFALELFKDGKAKKGGIKEFLNTNTDSILFLDNNETSLKLIKDNNLEVVDSDKNIITVTKK</sequence>
<proteinExistence type="predicted"/>
<evidence type="ECO:0000313" key="3">
    <source>
        <dbReference type="Proteomes" id="UP000596739"/>
    </source>
</evidence>